<reference evidence="1 2" key="1">
    <citation type="submission" date="2021-04" db="EMBL/GenBank/DDBJ databases">
        <authorList>
            <person name="Pira H."/>
            <person name="Risdian C."/>
            <person name="Wink J."/>
        </authorList>
    </citation>
    <scope>NUCLEOTIDE SEQUENCE [LARGE SCALE GENOMIC DNA]</scope>
    <source>
        <strain evidence="1 2">WHA3</strain>
    </source>
</reference>
<evidence type="ECO:0000313" key="2">
    <source>
        <dbReference type="Proteomes" id="UP000722336"/>
    </source>
</evidence>
<organism evidence="1 2">
    <name type="scientific">Pacificimonas pallii</name>
    <dbReference type="NCBI Taxonomy" id="2827236"/>
    <lineage>
        <taxon>Bacteria</taxon>
        <taxon>Pseudomonadati</taxon>
        <taxon>Pseudomonadota</taxon>
        <taxon>Alphaproteobacteria</taxon>
        <taxon>Sphingomonadales</taxon>
        <taxon>Sphingosinicellaceae</taxon>
        <taxon>Pacificimonas</taxon>
    </lineage>
</organism>
<dbReference type="Proteomes" id="UP000722336">
    <property type="component" value="Unassembled WGS sequence"/>
</dbReference>
<keyword evidence="2" id="KW-1185">Reference proteome</keyword>
<evidence type="ECO:0000313" key="1">
    <source>
        <dbReference type="EMBL" id="MBV7257043.1"/>
    </source>
</evidence>
<protein>
    <submittedName>
        <fullName evidence="1">DNA polymerase III subunit chi</fullName>
        <ecNumber evidence="1">2.7.7.7</ecNumber>
    </submittedName>
</protein>
<dbReference type="InterPro" id="IPR007459">
    <property type="entry name" value="DNA_pol3_chi"/>
</dbReference>
<proteinExistence type="predicted"/>
<gene>
    <name evidence="1" type="ORF">KCG44_09635</name>
</gene>
<keyword evidence="1" id="KW-0808">Transferase</keyword>
<dbReference type="Pfam" id="PF04364">
    <property type="entry name" value="DNA_pol3_chi"/>
    <property type="match status" value="1"/>
</dbReference>
<name>A0ABS6SG68_9SPHN</name>
<dbReference type="EC" id="2.7.7.7" evidence="1"/>
<accession>A0ABS6SG68</accession>
<comment type="caution">
    <text evidence="1">The sequence shown here is derived from an EMBL/GenBank/DDBJ whole genome shotgun (WGS) entry which is preliminary data.</text>
</comment>
<keyword evidence="1" id="KW-0548">Nucleotidyltransferase</keyword>
<dbReference type="PANTHER" id="PTHR38767:SF1">
    <property type="entry name" value="DNA POLYMERASE III SUBUNIT CHI"/>
    <property type="match status" value="1"/>
</dbReference>
<dbReference type="GO" id="GO:0003887">
    <property type="term" value="F:DNA-directed DNA polymerase activity"/>
    <property type="evidence" value="ECO:0007669"/>
    <property type="project" value="UniProtKB-EC"/>
</dbReference>
<dbReference type="PANTHER" id="PTHR38767">
    <property type="entry name" value="DNA POLYMERASE III SUBUNIT CHI"/>
    <property type="match status" value="1"/>
</dbReference>
<dbReference type="NCBIfam" id="NF004347">
    <property type="entry name" value="PRK05728.1-4"/>
    <property type="match status" value="1"/>
</dbReference>
<sequence length="148" mass="16105">MDIGFYHCTRAAPVAVLPKLAVKALRAGHRVLVHIGDPAQADAVDDVLWTFDQDSFLPHGIAGTEHDSEQPLLIADSFEGANAADLAIAMAGRLPGEEAGFRRVLFLFDGNDEDVVTAARQHWKALSDRDGVAIAYWAQGERGWEKRA</sequence>
<dbReference type="RefSeq" id="WP_218445880.1">
    <property type="nucleotide sequence ID" value="NZ_JAGSPA010000003.1"/>
</dbReference>
<dbReference type="EMBL" id="JAGSPA010000003">
    <property type="protein sequence ID" value="MBV7257043.1"/>
    <property type="molecule type" value="Genomic_DNA"/>
</dbReference>